<reference evidence="3 4" key="1">
    <citation type="submission" date="2018-05" db="EMBL/GenBank/DDBJ databases">
        <title>Genome sequencing and assembly of the regulated plant pathogen Lachnellula willkommii and related sister species for the development of diagnostic species identification markers.</title>
        <authorList>
            <person name="Giroux E."/>
            <person name="Bilodeau G."/>
        </authorList>
    </citation>
    <scope>NUCLEOTIDE SEQUENCE [LARGE SCALE GENOMIC DNA]</scope>
    <source>
        <strain evidence="3 4">CBS 185.66</strain>
    </source>
</reference>
<proteinExistence type="predicted"/>
<dbReference type="InterPro" id="IPR033421">
    <property type="entry name" value="Rit1_DUSP-like"/>
</dbReference>
<dbReference type="OrthoDB" id="45256at2759"/>
<dbReference type="Pfam" id="PF04179">
    <property type="entry name" value="Init_tRNA_PT"/>
    <property type="match status" value="1"/>
</dbReference>
<evidence type="ECO:0000313" key="4">
    <source>
        <dbReference type="Proteomes" id="UP000431533"/>
    </source>
</evidence>
<dbReference type="PANTHER" id="PTHR31811">
    <property type="entry name" value="TRNA A64-2'-O-RIBOSYLPHOSPHATE TRANSFERASE"/>
    <property type="match status" value="1"/>
</dbReference>
<dbReference type="GO" id="GO:0019988">
    <property type="term" value="P:charged-tRNA amino acid modification"/>
    <property type="evidence" value="ECO:0007669"/>
    <property type="project" value="InterPro"/>
</dbReference>
<accession>A0A8H8R2L3</accession>
<dbReference type="RefSeq" id="XP_031006006.1">
    <property type="nucleotide sequence ID" value="XM_031149193.1"/>
</dbReference>
<feature type="domain" description="Rit1 DUSP-like" evidence="1">
    <location>
        <begin position="340"/>
        <end position="453"/>
    </location>
</feature>
<dbReference type="GO" id="GO:0043399">
    <property type="term" value="F:tRNA adenosine(64)-2'-O-ribosylphosphate transferase activity"/>
    <property type="evidence" value="ECO:0007669"/>
    <property type="project" value="InterPro"/>
</dbReference>
<dbReference type="AlphaFoldDB" id="A0A8H8R2L3"/>
<keyword evidence="4" id="KW-1185">Reference proteome</keyword>
<dbReference type="Proteomes" id="UP000431533">
    <property type="component" value="Unassembled WGS sequence"/>
</dbReference>
<dbReference type="InterPro" id="IPR033449">
    <property type="entry name" value="Rit1_N"/>
</dbReference>
<dbReference type="EMBL" id="QGMH01000052">
    <property type="protein sequence ID" value="TVY27218.1"/>
    <property type="molecule type" value="Genomic_DNA"/>
</dbReference>
<feature type="domain" description="Rit1 N-terminal" evidence="2">
    <location>
        <begin position="26"/>
        <end position="283"/>
    </location>
</feature>
<organism evidence="3 4">
    <name type="scientific">Lachnellula hyalina</name>
    <dbReference type="NCBI Taxonomy" id="1316788"/>
    <lineage>
        <taxon>Eukaryota</taxon>
        <taxon>Fungi</taxon>
        <taxon>Dikarya</taxon>
        <taxon>Ascomycota</taxon>
        <taxon>Pezizomycotina</taxon>
        <taxon>Leotiomycetes</taxon>
        <taxon>Helotiales</taxon>
        <taxon>Lachnaceae</taxon>
        <taxon>Lachnellula</taxon>
    </lineage>
</organism>
<comment type="caution">
    <text evidence="3">The sequence shown here is derived from an EMBL/GenBank/DDBJ whole genome shotgun (WGS) entry which is preliminary data.</text>
</comment>
<dbReference type="GO" id="GO:0005737">
    <property type="term" value="C:cytoplasm"/>
    <property type="evidence" value="ECO:0007669"/>
    <property type="project" value="TreeGrafter"/>
</dbReference>
<protein>
    <recommendedName>
        <fullName evidence="5">tRNA A64-2'-O-ribosylphosphate transferase</fullName>
    </recommendedName>
</protein>
<gene>
    <name evidence="3" type="ORF">LHYA1_G004231</name>
</gene>
<dbReference type="Pfam" id="PF17184">
    <property type="entry name" value="Rit1_C"/>
    <property type="match status" value="1"/>
</dbReference>
<sequence length="458" mass="50396">MPAPTAEDLIFSDQANHNFSKTLGELKRSTLSIHNRLRSIEEDAAFAKKIQAAYGRPLIANERCGSWYIDPEKKGGSAYFKSTDGHTGVWKFSSRRLNLHLLEVIGKNDGCIIIDSTRRGKRMPDALSKTIPIWCSVINRVLFPADSRSHALYTPPQVVSNTENAQIFALLPYFERSLNALDVSLETYKSHISKPLRPIWVTPESNIVSTSSVFENFHPVICCTVSRKVTGGELSEGGYIQGAGDDTENWAHGLTPSIFWTNRNALFSTPDFDLLELIAALVEQAAISGPVGGGSARCVEPTAKLFVTQISAITTEDRDLTILLRPTVTKEETWTTSATRLDIGLGPHKVGSRNLRAALPFIVAFVERNASRLEEQNDVASRIVIACESGKDLAIGVALALLCLFFDSGGKFQEKTNPTIDKSFIRGRLGWISTSMPDANPNRATLQSVNSFLMERPK</sequence>
<name>A0A8H8R2L3_9HELO</name>
<evidence type="ECO:0008006" key="5">
    <source>
        <dbReference type="Google" id="ProtNLM"/>
    </source>
</evidence>
<evidence type="ECO:0000313" key="3">
    <source>
        <dbReference type="EMBL" id="TVY27218.1"/>
    </source>
</evidence>
<dbReference type="InterPro" id="IPR007306">
    <property type="entry name" value="Rit1"/>
</dbReference>
<evidence type="ECO:0000259" key="2">
    <source>
        <dbReference type="Pfam" id="PF17184"/>
    </source>
</evidence>
<dbReference type="GeneID" id="41984429"/>
<evidence type="ECO:0000259" key="1">
    <source>
        <dbReference type="Pfam" id="PF04179"/>
    </source>
</evidence>
<dbReference type="PANTHER" id="PTHR31811:SF0">
    <property type="entry name" value="TRNA A64-2'-O-RIBOSYLPHOSPHATE TRANSFERASE"/>
    <property type="match status" value="1"/>
</dbReference>
<dbReference type="PIRSF" id="PIRSF007747">
    <property type="entry name" value="Ribosyl_Ptfrase"/>
    <property type="match status" value="1"/>
</dbReference>